<comment type="caution">
    <text evidence="3">The sequence shown here is derived from an EMBL/GenBank/DDBJ whole genome shotgun (WGS) entry which is preliminary data.</text>
</comment>
<protein>
    <recommendedName>
        <fullName evidence="2">DUF676 domain-containing protein</fullName>
    </recommendedName>
</protein>
<dbReference type="Proteomes" id="UP000660611">
    <property type="component" value="Unassembled WGS sequence"/>
</dbReference>
<evidence type="ECO:0000259" key="2">
    <source>
        <dbReference type="Pfam" id="PF05057"/>
    </source>
</evidence>
<gene>
    <name evidence="3" type="ORF">Dsi01nite_038980</name>
</gene>
<organism evidence="3 4">
    <name type="scientific">Dactylosporangium siamense</name>
    <dbReference type="NCBI Taxonomy" id="685454"/>
    <lineage>
        <taxon>Bacteria</taxon>
        <taxon>Bacillati</taxon>
        <taxon>Actinomycetota</taxon>
        <taxon>Actinomycetes</taxon>
        <taxon>Micromonosporales</taxon>
        <taxon>Micromonosporaceae</taxon>
        <taxon>Dactylosporangium</taxon>
    </lineage>
</organism>
<accession>A0A919PLM5</accession>
<sequence length="734" mass="77998">MLAAGLLTVVAGPAPVANAEVAAPAPVVGAGGPGTQNIGAYLQDAIRVGGAPVTGSIAASGADRATFSVQSAGCDVARPRTEQAAVDAVRAQSTSTTPCFQFARLSSEPQYLPEPRSDMSYLPYARDGVTYVTGSYNKVTSTMAEMRAVYTCQRAPLVPALPGYGSQLRTQWLAALGLSDSPTLRATYPCITDTVNGVAMLDDDTTGMTTDWVLPYAVSQFLTQSTADARGPAGRGLGIARLGRLTDAPGGNGAGPLTVNAVDYPDGVSWATTGTELPAALTVDQLQAIYRCQLRSFGSASVVPALPPVSPPTLRAAWLTAIGLTEADVRGGCVQTLPSGNTTKITAVKPDMVVPFGIQAYINTSGDFFMHGPGELRRIIRPRTLTDSLLHEGNPMSLNTGYGTPLVHRLHTAVPTNTTYDHTLVDRLFRGPGSMVCAEASRLSAFGLTRLPRLDCGGPAAVNQLGPAPARGDGRANAVYFVHGFNWKAGTSCSSTWDPAMAALRARGWTGEMHTVGYYADDTGCTDQFASGHTWTSIADLAQQVAWGIYNNQSRYGRKVDVVTHSMGGLILRYAVTAVEQRRSGFPPLLYIEDAVTIAPPNAGTWWTTFCDWYNTQCVEMLPTSNFLPTLGTDPQSAMNTDWTEIFSCADIVSDCNSSAVMNVAHHVRYGSQFNLDHSGILAATSATWNYSVHHSERHGQPLFAGDSGSGWLEGNAPGPISWTYQALNYQYLW</sequence>
<keyword evidence="1" id="KW-0732">Signal</keyword>
<feature type="chain" id="PRO_5038023813" description="DUF676 domain-containing protein" evidence="1">
    <location>
        <begin position="20"/>
        <end position="734"/>
    </location>
</feature>
<name>A0A919PLM5_9ACTN</name>
<dbReference type="InterPro" id="IPR029058">
    <property type="entry name" value="AB_hydrolase_fold"/>
</dbReference>
<dbReference type="EMBL" id="BONQ01000057">
    <property type="protein sequence ID" value="GIG45857.1"/>
    <property type="molecule type" value="Genomic_DNA"/>
</dbReference>
<reference evidence="3" key="1">
    <citation type="submission" date="2021-01" db="EMBL/GenBank/DDBJ databases">
        <title>Whole genome shotgun sequence of Dactylosporangium siamense NBRC 106093.</title>
        <authorList>
            <person name="Komaki H."/>
            <person name="Tamura T."/>
        </authorList>
    </citation>
    <scope>NUCLEOTIDE SEQUENCE</scope>
    <source>
        <strain evidence="3">NBRC 106093</strain>
    </source>
</reference>
<dbReference type="Pfam" id="PF05057">
    <property type="entry name" value="DUF676"/>
    <property type="match status" value="1"/>
</dbReference>
<dbReference type="InterPro" id="IPR007751">
    <property type="entry name" value="DUF676_lipase-like"/>
</dbReference>
<dbReference type="Gene3D" id="3.40.50.1820">
    <property type="entry name" value="alpha/beta hydrolase"/>
    <property type="match status" value="1"/>
</dbReference>
<keyword evidence="4" id="KW-1185">Reference proteome</keyword>
<evidence type="ECO:0000256" key="1">
    <source>
        <dbReference type="SAM" id="SignalP"/>
    </source>
</evidence>
<dbReference type="AlphaFoldDB" id="A0A919PLM5"/>
<dbReference type="SUPFAM" id="SSF53474">
    <property type="entry name" value="alpha/beta-Hydrolases"/>
    <property type="match status" value="1"/>
</dbReference>
<evidence type="ECO:0000313" key="3">
    <source>
        <dbReference type="EMBL" id="GIG45857.1"/>
    </source>
</evidence>
<feature type="signal peptide" evidence="1">
    <location>
        <begin position="1"/>
        <end position="19"/>
    </location>
</feature>
<proteinExistence type="predicted"/>
<feature type="domain" description="DUF676" evidence="2">
    <location>
        <begin position="541"/>
        <end position="604"/>
    </location>
</feature>
<evidence type="ECO:0000313" key="4">
    <source>
        <dbReference type="Proteomes" id="UP000660611"/>
    </source>
</evidence>